<dbReference type="RefSeq" id="WP_259659761.1">
    <property type="nucleotide sequence ID" value="NZ_JAHXRI010000001.1"/>
</dbReference>
<dbReference type="EMBL" id="JAHXRI010000001">
    <property type="protein sequence ID" value="MBZ1349358.1"/>
    <property type="molecule type" value="Genomic_DNA"/>
</dbReference>
<evidence type="ECO:0000256" key="4">
    <source>
        <dbReference type="ARBA" id="ARBA00022692"/>
    </source>
</evidence>
<dbReference type="Pfam" id="PF02472">
    <property type="entry name" value="ExbD"/>
    <property type="match status" value="1"/>
</dbReference>
<protein>
    <submittedName>
        <fullName evidence="9">Biopolymer transporter ExbD</fullName>
    </submittedName>
</protein>
<dbReference type="PANTHER" id="PTHR30558">
    <property type="entry name" value="EXBD MEMBRANE COMPONENT OF PMF-DRIVEN MACROMOLECULE IMPORT SYSTEM"/>
    <property type="match status" value="1"/>
</dbReference>
<keyword evidence="3" id="KW-1003">Cell membrane</keyword>
<dbReference type="GO" id="GO:0005886">
    <property type="term" value="C:plasma membrane"/>
    <property type="evidence" value="ECO:0007669"/>
    <property type="project" value="UniProtKB-SubCell"/>
</dbReference>
<dbReference type="GO" id="GO:0022857">
    <property type="term" value="F:transmembrane transporter activity"/>
    <property type="evidence" value="ECO:0007669"/>
    <property type="project" value="InterPro"/>
</dbReference>
<keyword evidence="4 7" id="KW-0812">Transmembrane</keyword>
<evidence type="ECO:0000256" key="8">
    <source>
        <dbReference type="SAM" id="Phobius"/>
    </source>
</evidence>
<evidence type="ECO:0000256" key="5">
    <source>
        <dbReference type="ARBA" id="ARBA00022989"/>
    </source>
</evidence>
<evidence type="ECO:0000256" key="3">
    <source>
        <dbReference type="ARBA" id="ARBA00022475"/>
    </source>
</evidence>
<dbReference type="Gene3D" id="3.30.420.270">
    <property type="match status" value="1"/>
</dbReference>
<gene>
    <name evidence="9" type="ORF">KZZ10_01745</name>
</gene>
<evidence type="ECO:0000256" key="1">
    <source>
        <dbReference type="ARBA" id="ARBA00004162"/>
    </source>
</evidence>
<proteinExistence type="inferred from homology"/>
<evidence type="ECO:0000256" key="7">
    <source>
        <dbReference type="RuleBase" id="RU003879"/>
    </source>
</evidence>
<accession>A0A953N864</accession>
<comment type="caution">
    <text evidence="9">The sequence shown here is derived from an EMBL/GenBank/DDBJ whole genome shotgun (WGS) entry which is preliminary data.</text>
</comment>
<comment type="subcellular location">
    <subcellularLocation>
        <location evidence="1">Cell membrane</location>
        <topology evidence="1">Single-pass membrane protein</topology>
    </subcellularLocation>
    <subcellularLocation>
        <location evidence="7">Cell membrane</location>
        <topology evidence="7">Single-pass type II membrane protein</topology>
    </subcellularLocation>
</comment>
<keyword evidence="7" id="KW-0653">Protein transport</keyword>
<dbReference type="PANTHER" id="PTHR30558:SF3">
    <property type="entry name" value="BIOPOLYMER TRANSPORT PROTEIN EXBD-RELATED"/>
    <property type="match status" value="1"/>
</dbReference>
<evidence type="ECO:0000256" key="2">
    <source>
        <dbReference type="ARBA" id="ARBA00005811"/>
    </source>
</evidence>
<evidence type="ECO:0000313" key="9">
    <source>
        <dbReference type="EMBL" id="MBZ1349358.1"/>
    </source>
</evidence>
<keyword evidence="7" id="KW-0813">Transport</keyword>
<dbReference type="GO" id="GO:0015031">
    <property type="term" value="P:protein transport"/>
    <property type="evidence" value="ECO:0007669"/>
    <property type="project" value="UniProtKB-KW"/>
</dbReference>
<reference evidence="9" key="1">
    <citation type="submission" date="2021-07" db="EMBL/GenBank/DDBJ databases">
        <title>New genus and species of the family Alcaligenaceae.</title>
        <authorList>
            <person name="Hahn M.W."/>
        </authorList>
    </citation>
    <scope>NUCLEOTIDE SEQUENCE</scope>
    <source>
        <strain evidence="9">LF4-65</strain>
    </source>
</reference>
<comment type="similarity">
    <text evidence="2 7">Belongs to the ExbD/TolR family.</text>
</comment>
<keyword evidence="10" id="KW-1185">Reference proteome</keyword>
<sequence>MNFRHANQSDDGPDINLIPLIDVLLVMLIFLAATTTFTRQQAIKINLPQANAEASDAAPIELAISQDGRFAVAGKLVASNELVLTLKAAGQRTDQSVVLIRADSLAAHQFVVFAMQAAREAGIGRVHFATQARD</sequence>
<keyword evidence="6 8" id="KW-0472">Membrane</keyword>
<evidence type="ECO:0000256" key="6">
    <source>
        <dbReference type="ARBA" id="ARBA00023136"/>
    </source>
</evidence>
<dbReference type="Proteomes" id="UP000739565">
    <property type="component" value="Unassembled WGS sequence"/>
</dbReference>
<name>A0A953N864_9BURK</name>
<feature type="transmembrane region" description="Helical" evidence="8">
    <location>
        <begin position="17"/>
        <end position="37"/>
    </location>
</feature>
<organism evidence="9 10">
    <name type="scientific">Zwartia hollandica</name>
    <dbReference type="NCBI Taxonomy" id="324606"/>
    <lineage>
        <taxon>Bacteria</taxon>
        <taxon>Pseudomonadati</taxon>
        <taxon>Pseudomonadota</taxon>
        <taxon>Betaproteobacteria</taxon>
        <taxon>Burkholderiales</taxon>
        <taxon>Alcaligenaceae</taxon>
        <taxon>Zwartia</taxon>
    </lineage>
</organism>
<dbReference type="AlphaFoldDB" id="A0A953N864"/>
<keyword evidence="5 8" id="KW-1133">Transmembrane helix</keyword>
<dbReference type="InterPro" id="IPR003400">
    <property type="entry name" value="ExbD"/>
</dbReference>
<evidence type="ECO:0000313" key="10">
    <source>
        <dbReference type="Proteomes" id="UP000739565"/>
    </source>
</evidence>